<dbReference type="EMBL" id="AZBU02000008">
    <property type="protein sequence ID" value="TKR67517.1"/>
    <property type="molecule type" value="Genomic_DNA"/>
</dbReference>
<keyword evidence="2" id="KW-1185">Reference proteome</keyword>
<evidence type="ECO:0000313" key="1">
    <source>
        <dbReference type="EMBL" id="TKR67517.1"/>
    </source>
</evidence>
<dbReference type="AlphaFoldDB" id="A0A4U5MEA6"/>
<name>A0A4U5MEA6_STECR</name>
<organism evidence="1 2">
    <name type="scientific">Steinernema carpocapsae</name>
    <name type="common">Entomopathogenic nematode</name>
    <dbReference type="NCBI Taxonomy" id="34508"/>
    <lineage>
        <taxon>Eukaryota</taxon>
        <taxon>Metazoa</taxon>
        <taxon>Ecdysozoa</taxon>
        <taxon>Nematoda</taxon>
        <taxon>Chromadorea</taxon>
        <taxon>Rhabditida</taxon>
        <taxon>Tylenchina</taxon>
        <taxon>Panagrolaimomorpha</taxon>
        <taxon>Strongyloidoidea</taxon>
        <taxon>Steinernematidae</taxon>
        <taxon>Steinernema</taxon>
    </lineage>
</organism>
<proteinExistence type="predicted"/>
<dbReference type="Proteomes" id="UP000298663">
    <property type="component" value="Unassembled WGS sequence"/>
</dbReference>
<accession>A0A4U5MEA6</accession>
<comment type="caution">
    <text evidence="1">The sequence shown here is derived from an EMBL/GenBank/DDBJ whole genome shotgun (WGS) entry which is preliminary data.</text>
</comment>
<protein>
    <submittedName>
        <fullName evidence="1">Uncharacterized protein</fullName>
    </submittedName>
</protein>
<gene>
    <name evidence="1" type="ORF">L596_023662</name>
</gene>
<reference evidence="1 2" key="2">
    <citation type="journal article" date="2019" name="G3 (Bethesda)">
        <title>Hybrid Assembly of the Genome of the Entomopathogenic Nematode Steinernema carpocapsae Identifies the X-Chromosome.</title>
        <authorList>
            <person name="Serra L."/>
            <person name="Macchietto M."/>
            <person name="Macias-Munoz A."/>
            <person name="McGill C.J."/>
            <person name="Rodriguez I.M."/>
            <person name="Rodriguez B."/>
            <person name="Murad R."/>
            <person name="Mortazavi A."/>
        </authorList>
    </citation>
    <scope>NUCLEOTIDE SEQUENCE [LARGE SCALE GENOMIC DNA]</scope>
    <source>
        <strain evidence="1 2">ALL</strain>
    </source>
</reference>
<sequence length="90" mass="10208">MQDLGVVRANRSVGTSGIPQMATVSDILVWSEIPDVNCLDRSFMRQKRIRTRNDYDSSRAVASRRLFQVTVLSYNVAFLQPWLLGPYSVS</sequence>
<reference evidence="1 2" key="1">
    <citation type="journal article" date="2015" name="Genome Biol.">
        <title>Comparative genomics of Steinernema reveals deeply conserved gene regulatory networks.</title>
        <authorList>
            <person name="Dillman A.R."/>
            <person name="Macchietto M."/>
            <person name="Porter C.F."/>
            <person name="Rogers A."/>
            <person name="Williams B."/>
            <person name="Antoshechkin I."/>
            <person name="Lee M.M."/>
            <person name="Goodwin Z."/>
            <person name="Lu X."/>
            <person name="Lewis E.E."/>
            <person name="Goodrich-Blair H."/>
            <person name="Stock S.P."/>
            <person name="Adams B.J."/>
            <person name="Sternberg P.W."/>
            <person name="Mortazavi A."/>
        </authorList>
    </citation>
    <scope>NUCLEOTIDE SEQUENCE [LARGE SCALE GENOMIC DNA]</scope>
    <source>
        <strain evidence="1 2">ALL</strain>
    </source>
</reference>
<evidence type="ECO:0000313" key="2">
    <source>
        <dbReference type="Proteomes" id="UP000298663"/>
    </source>
</evidence>